<name>A0A9X3WRB3_9BACI</name>
<feature type="domain" description="Nudix hydrolase" evidence="4">
    <location>
        <begin position="19"/>
        <end position="151"/>
    </location>
</feature>
<evidence type="ECO:0000313" key="5">
    <source>
        <dbReference type="EMBL" id="MDC3421979.1"/>
    </source>
</evidence>
<dbReference type="PROSITE" id="PS51462">
    <property type="entry name" value="NUDIX"/>
    <property type="match status" value="1"/>
</dbReference>
<evidence type="ECO:0000256" key="1">
    <source>
        <dbReference type="ARBA" id="ARBA00001946"/>
    </source>
</evidence>
<reference evidence="5" key="1">
    <citation type="submission" date="2022-06" db="EMBL/GenBank/DDBJ databases">
        <title>Aquibacillus sp. a new bacterium isolated from soil saline samples.</title>
        <authorList>
            <person name="Galisteo C."/>
            <person name="De La Haba R."/>
            <person name="Sanchez-Porro C."/>
            <person name="Ventosa A."/>
        </authorList>
    </citation>
    <scope>NUCLEOTIDE SEQUENCE</scope>
    <source>
        <strain evidence="5">JCM 12387</strain>
    </source>
</reference>
<protein>
    <submittedName>
        <fullName evidence="5">NUDIX domain-containing protein</fullName>
    </submittedName>
</protein>
<comment type="cofactor">
    <cofactor evidence="1">
        <name>Mg(2+)</name>
        <dbReference type="ChEBI" id="CHEBI:18420"/>
    </cofactor>
</comment>
<dbReference type="InterPro" id="IPR000086">
    <property type="entry name" value="NUDIX_hydrolase_dom"/>
</dbReference>
<dbReference type="SUPFAM" id="SSF55811">
    <property type="entry name" value="Nudix"/>
    <property type="match status" value="1"/>
</dbReference>
<gene>
    <name evidence="5" type="ORF">NC661_16525</name>
</gene>
<sequence length="162" mass="18540">MPISDYYKGLREKIGSELLLIPSVAAIIRNSNDEILFQHPRDSQYWSLPAGAIEPGETAAQAIVREVWEETGLFVNPTKILSVLGGEEFRFIYPNGDHVEYTILVFNCEIVSGGLESMDGESVELRFFSEENKPKLALPYPDFMFQKLFFKDTYFQPLNYDE</sequence>
<evidence type="ECO:0000313" key="6">
    <source>
        <dbReference type="Proteomes" id="UP001145072"/>
    </source>
</evidence>
<dbReference type="Gene3D" id="3.90.79.10">
    <property type="entry name" value="Nucleoside Triphosphate Pyrophosphohydrolase"/>
    <property type="match status" value="1"/>
</dbReference>
<organism evidence="5 6">
    <name type="scientific">Aquibacillus koreensis</name>
    <dbReference type="NCBI Taxonomy" id="279446"/>
    <lineage>
        <taxon>Bacteria</taxon>
        <taxon>Bacillati</taxon>
        <taxon>Bacillota</taxon>
        <taxon>Bacilli</taxon>
        <taxon>Bacillales</taxon>
        <taxon>Bacillaceae</taxon>
        <taxon>Aquibacillus</taxon>
    </lineage>
</organism>
<evidence type="ECO:0000256" key="2">
    <source>
        <dbReference type="ARBA" id="ARBA00022801"/>
    </source>
</evidence>
<dbReference type="Proteomes" id="UP001145072">
    <property type="component" value="Unassembled WGS sequence"/>
</dbReference>
<accession>A0A9X3WRB3</accession>
<comment type="similarity">
    <text evidence="3">Belongs to the Nudix hydrolase family.</text>
</comment>
<dbReference type="GO" id="GO:0016787">
    <property type="term" value="F:hydrolase activity"/>
    <property type="evidence" value="ECO:0007669"/>
    <property type="project" value="UniProtKB-KW"/>
</dbReference>
<comment type="caution">
    <text evidence="5">The sequence shown here is derived from an EMBL/GenBank/DDBJ whole genome shotgun (WGS) entry which is preliminary data.</text>
</comment>
<dbReference type="Pfam" id="PF00293">
    <property type="entry name" value="NUDIX"/>
    <property type="match status" value="1"/>
</dbReference>
<dbReference type="AlphaFoldDB" id="A0A9X3WRB3"/>
<evidence type="ECO:0000256" key="3">
    <source>
        <dbReference type="RuleBase" id="RU003476"/>
    </source>
</evidence>
<dbReference type="RefSeq" id="WP_259870358.1">
    <property type="nucleotide sequence ID" value="NZ_JAMQJZ010000015.1"/>
</dbReference>
<keyword evidence="6" id="KW-1185">Reference proteome</keyword>
<dbReference type="PROSITE" id="PS00893">
    <property type="entry name" value="NUDIX_BOX"/>
    <property type="match status" value="1"/>
</dbReference>
<dbReference type="PANTHER" id="PTHR43046">
    <property type="entry name" value="GDP-MANNOSE MANNOSYL HYDROLASE"/>
    <property type="match status" value="1"/>
</dbReference>
<dbReference type="PRINTS" id="PR00502">
    <property type="entry name" value="NUDIXFAMILY"/>
</dbReference>
<evidence type="ECO:0000259" key="4">
    <source>
        <dbReference type="PROSITE" id="PS51462"/>
    </source>
</evidence>
<dbReference type="InterPro" id="IPR015797">
    <property type="entry name" value="NUDIX_hydrolase-like_dom_sf"/>
</dbReference>
<dbReference type="InterPro" id="IPR020084">
    <property type="entry name" value="NUDIX_hydrolase_CS"/>
</dbReference>
<keyword evidence="2 3" id="KW-0378">Hydrolase</keyword>
<dbReference type="InterPro" id="IPR020476">
    <property type="entry name" value="Nudix_hydrolase"/>
</dbReference>
<proteinExistence type="inferred from homology"/>
<dbReference type="EMBL" id="JAMQJZ010000015">
    <property type="protein sequence ID" value="MDC3421979.1"/>
    <property type="molecule type" value="Genomic_DNA"/>
</dbReference>
<dbReference type="PANTHER" id="PTHR43046:SF2">
    <property type="entry name" value="8-OXO-DGTP DIPHOSPHATASE-RELATED"/>
    <property type="match status" value="1"/>
</dbReference>